<dbReference type="InterPro" id="IPR001173">
    <property type="entry name" value="Glyco_trans_2-like"/>
</dbReference>
<dbReference type="GO" id="GO:0016757">
    <property type="term" value="F:glycosyltransferase activity"/>
    <property type="evidence" value="ECO:0007669"/>
    <property type="project" value="UniProtKB-KW"/>
</dbReference>
<keyword evidence="3" id="KW-1185">Reference proteome</keyword>
<keyword evidence="2" id="KW-0328">Glycosyltransferase</keyword>
<proteinExistence type="predicted"/>
<dbReference type="EMBL" id="JAPFRD010000006">
    <property type="protein sequence ID" value="MCW8108060.1"/>
    <property type="molecule type" value="Genomic_DNA"/>
</dbReference>
<dbReference type="EC" id="2.4.-.-" evidence="2"/>
<reference evidence="2" key="1">
    <citation type="submission" date="2022-11" db="EMBL/GenBank/DDBJ databases">
        <title>Alteromonas sp. nov., isolated from sea water of the Qingdao.</title>
        <authorList>
            <person name="Wang Q."/>
        </authorList>
    </citation>
    <scope>NUCLEOTIDE SEQUENCE</scope>
    <source>
        <strain evidence="2">ASW11-7</strain>
    </source>
</reference>
<dbReference type="SUPFAM" id="SSF53448">
    <property type="entry name" value="Nucleotide-diphospho-sugar transferases"/>
    <property type="match status" value="1"/>
</dbReference>
<name>A0ABT3P698_9ALTE</name>
<dbReference type="Gene3D" id="3.90.550.10">
    <property type="entry name" value="Spore Coat Polysaccharide Biosynthesis Protein SpsA, Chain A"/>
    <property type="match status" value="1"/>
</dbReference>
<dbReference type="RefSeq" id="WP_265616755.1">
    <property type="nucleotide sequence ID" value="NZ_JAPFRD010000006.1"/>
</dbReference>
<organism evidence="2 3">
    <name type="scientific">Alteromonas aquimaris</name>
    <dbReference type="NCBI Taxonomy" id="2998417"/>
    <lineage>
        <taxon>Bacteria</taxon>
        <taxon>Pseudomonadati</taxon>
        <taxon>Pseudomonadota</taxon>
        <taxon>Gammaproteobacteria</taxon>
        <taxon>Alteromonadales</taxon>
        <taxon>Alteromonadaceae</taxon>
        <taxon>Alteromonas/Salinimonas group</taxon>
        <taxon>Alteromonas</taxon>
    </lineage>
</organism>
<evidence type="ECO:0000313" key="2">
    <source>
        <dbReference type="EMBL" id="MCW8108060.1"/>
    </source>
</evidence>
<sequence>MSSLIISLTTIHSRVDKIHLVIESLLNQQTSIDFEVRLYISDEAYLLDKGIKNVPDTLQRVAKNSGGRFNVFYTQNIGPYRKFLPLLKEYFADKIDFTYLVTVDDDTVYPDNWLQGLIEANKKHNCVVAYRGRQLVCDEESIMPYNTWIHSDSTVLQPSLKTVGTGKDGILYRPEYFHPDIVDIEQALAACNHADDLWLKVHTAINGVPSVLLAESLEEAFKDLGEEDDNTLYRKINKFGGNDVAMSNLHRYFLNRYRLNLLDVFNLNLSKSSTWLNPHFLNSYY</sequence>
<dbReference type="InterPro" id="IPR029044">
    <property type="entry name" value="Nucleotide-diphossugar_trans"/>
</dbReference>
<feature type="domain" description="Glycosyltransferase 2-like" evidence="1">
    <location>
        <begin position="13"/>
        <end position="148"/>
    </location>
</feature>
<evidence type="ECO:0000259" key="1">
    <source>
        <dbReference type="Pfam" id="PF00535"/>
    </source>
</evidence>
<gene>
    <name evidence="2" type="ORF">OPS25_06070</name>
</gene>
<dbReference type="CDD" id="cd00761">
    <property type="entry name" value="Glyco_tranf_GTA_type"/>
    <property type="match status" value="1"/>
</dbReference>
<protein>
    <submittedName>
        <fullName evidence="2">Glycosyltransferase</fullName>
        <ecNumber evidence="2">2.4.-.-</ecNumber>
    </submittedName>
</protein>
<evidence type="ECO:0000313" key="3">
    <source>
        <dbReference type="Proteomes" id="UP001142810"/>
    </source>
</evidence>
<dbReference type="Pfam" id="PF00535">
    <property type="entry name" value="Glycos_transf_2"/>
    <property type="match status" value="1"/>
</dbReference>
<accession>A0ABT3P698</accession>
<dbReference type="Proteomes" id="UP001142810">
    <property type="component" value="Unassembled WGS sequence"/>
</dbReference>
<keyword evidence="2" id="KW-0808">Transferase</keyword>
<comment type="caution">
    <text evidence="2">The sequence shown here is derived from an EMBL/GenBank/DDBJ whole genome shotgun (WGS) entry which is preliminary data.</text>
</comment>